<feature type="transmembrane region" description="Helical" evidence="1">
    <location>
        <begin position="163"/>
        <end position="181"/>
    </location>
</feature>
<dbReference type="PANTHER" id="PTHR42736:SF1">
    <property type="entry name" value="PROTEIN-GLUTAMINE GAMMA-GLUTAMYLTRANSFERASE"/>
    <property type="match status" value="1"/>
</dbReference>
<dbReference type="AlphaFoldDB" id="A0A1H7L960"/>
<accession>A0A1H7L960</accession>
<dbReference type="InterPro" id="IPR002931">
    <property type="entry name" value="Transglutaminase-like"/>
</dbReference>
<dbReference type="InterPro" id="IPR052901">
    <property type="entry name" value="Bact_TGase-like"/>
</dbReference>
<organism evidence="3 4">
    <name type="scientific">Ruminococcus albus</name>
    <dbReference type="NCBI Taxonomy" id="1264"/>
    <lineage>
        <taxon>Bacteria</taxon>
        <taxon>Bacillati</taxon>
        <taxon>Bacillota</taxon>
        <taxon>Clostridia</taxon>
        <taxon>Eubacteriales</taxon>
        <taxon>Oscillospiraceae</taxon>
        <taxon>Ruminococcus</taxon>
    </lineage>
</organism>
<dbReference type="InterPro" id="IPR038765">
    <property type="entry name" value="Papain-like_cys_pep_sf"/>
</dbReference>
<feature type="transmembrane region" description="Helical" evidence="1">
    <location>
        <begin position="140"/>
        <end position="157"/>
    </location>
</feature>
<feature type="transmembrane region" description="Helical" evidence="1">
    <location>
        <begin position="610"/>
        <end position="630"/>
    </location>
</feature>
<evidence type="ECO:0000259" key="2">
    <source>
        <dbReference type="SMART" id="SM00460"/>
    </source>
</evidence>
<protein>
    <submittedName>
        <fullName evidence="3">Transglutaminase-like superfamily protein</fullName>
    </submittedName>
</protein>
<dbReference type="SUPFAM" id="SSF54001">
    <property type="entry name" value="Cysteine proteinases"/>
    <property type="match status" value="1"/>
</dbReference>
<keyword evidence="1" id="KW-0472">Membrane</keyword>
<dbReference type="PANTHER" id="PTHR42736">
    <property type="entry name" value="PROTEIN-GLUTAMINE GAMMA-GLUTAMYLTRANSFERASE"/>
    <property type="match status" value="1"/>
</dbReference>
<dbReference type="Proteomes" id="UP000186015">
    <property type="component" value="Unassembled WGS sequence"/>
</dbReference>
<evidence type="ECO:0000313" key="4">
    <source>
        <dbReference type="Proteomes" id="UP000186015"/>
    </source>
</evidence>
<keyword evidence="1" id="KW-1133">Transmembrane helix</keyword>
<feature type="transmembrane region" description="Helical" evidence="1">
    <location>
        <begin position="39"/>
        <end position="58"/>
    </location>
</feature>
<name>A0A1H7L960_RUMAL</name>
<dbReference type="EMBL" id="FOAT01000008">
    <property type="protein sequence ID" value="SEK95583.1"/>
    <property type="molecule type" value="Genomic_DNA"/>
</dbReference>
<dbReference type="Gene3D" id="3.10.620.30">
    <property type="match status" value="1"/>
</dbReference>
<dbReference type="OrthoDB" id="9804872at2"/>
<sequence>MTDKKEPLKWLYASIAKYFLPLLLGAVVMNVIFGTYYDYFVKTVTAGFVAYECILFWFFEKIKKRKVWRFFIYITLGLVILVFSGWLIGNGWQQTGVSFIDWFYVNSQEVGSVTYYNAFLFVGMGFFIISILYYFTVYRFRIFGVMLTTMFPFVIYGKRAQNLNTLSLTFMMTVFLAMMIHQKRVADDYTEKQKRNMIMNRSYAVGISLFVTFVGALTMLLPKPEYKSQLEANKGIFKYYLNSNTTDYDDLNDVSSPRFGANSTGEILFTVDTKDVETIYMRRQSFDLFRADQWVLRDEYRDWYGADDGTDNIVNSPLYMHKLLKSMAATGRYEDLGLTEDLFGNEYKSKIWLNLSGSTYSPSYIPAPIMAETESLDYGFRNVHGEFYYKSRYSSAYGGLGVSYGAIPEEDAEYDYVSRLPFSWESFEKMMTRGVYYGDVSPEDYSQIVSIYDRYTEKGGVTEDIAKLAKDITKDCKTDFDKCSAIVDYFEDNGYIYDLEYIPDDESIDYFLFESKTGVCTSYATSMVLMARALDIPARYVEGFAAYERNDEGDLVVRDSHAHAFVEVYIPGAGWVTFDPTVPDYKGTENGGGNNAAKAIRTFMDYFSKIALFLGVVFVLVFVIFIDRIIELFFRIRMKFRNNTPEKTLALYERIVRLLEISSDKDMHIRGMTPGEILDLGTKRGAEISRAVSLFEMVCFGGYKPAAVEFEAAYSCYKQSWKALAGKSKNKQKTAHGVDTKDGI</sequence>
<evidence type="ECO:0000313" key="3">
    <source>
        <dbReference type="EMBL" id="SEK95583.1"/>
    </source>
</evidence>
<feature type="transmembrane region" description="Helical" evidence="1">
    <location>
        <begin position="113"/>
        <end position="135"/>
    </location>
</feature>
<feature type="transmembrane region" description="Helical" evidence="1">
    <location>
        <begin position="202"/>
        <end position="221"/>
    </location>
</feature>
<feature type="transmembrane region" description="Helical" evidence="1">
    <location>
        <begin position="12"/>
        <end position="33"/>
    </location>
</feature>
<keyword evidence="1" id="KW-0812">Transmembrane</keyword>
<gene>
    <name evidence="3" type="ORF">SAMN05216469_108119</name>
</gene>
<evidence type="ECO:0000256" key="1">
    <source>
        <dbReference type="SAM" id="Phobius"/>
    </source>
</evidence>
<feature type="domain" description="Transglutaminase-like" evidence="2">
    <location>
        <begin position="512"/>
        <end position="582"/>
    </location>
</feature>
<feature type="transmembrane region" description="Helical" evidence="1">
    <location>
        <begin position="70"/>
        <end position="93"/>
    </location>
</feature>
<reference evidence="3 4" key="1">
    <citation type="submission" date="2016-10" db="EMBL/GenBank/DDBJ databases">
        <authorList>
            <person name="de Groot N.N."/>
        </authorList>
    </citation>
    <scope>NUCLEOTIDE SEQUENCE [LARGE SCALE GENOMIC DNA]</scope>
    <source>
        <strain evidence="3 4">KH2T6</strain>
    </source>
</reference>
<dbReference type="SMART" id="SM00460">
    <property type="entry name" value="TGc"/>
    <property type="match status" value="1"/>
</dbReference>
<dbReference type="RefSeq" id="WP_074833530.1">
    <property type="nucleotide sequence ID" value="NZ_FOAT01000008.1"/>
</dbReference>
<dbReference type="Pfam" id="PF01841">
    <property type="entry name" value="Transglut_core"/>
    <property type="match status" value="1"/>
</dbReference>
<proteinExistence type="predicted"/>